<keyword evidence="2" id="KW-1185">Reference proteome</keyword>
<proteinExistence type="predicted"/>
<evidence type="ECO:0000313" key="2">
    <source>
        <dbReference type="Proteomes" id="UP000050761"/>
    </source>
</evidence>
<dbReference type="WBParaSite" id="HPBE_0002256101-mRNA-1">
    <property type="protein sequence ID" value="HPBE_0002256101-mRNA-1"/>
    <property type="gene ID" value="HPBE_0002256101"/>
</dbReference>
<evidence type="ECO:0000313" key="3">
    <source>
        <dbReference type="WBParaSite" id="HPBE_0002256101-mRNA-1"/>
    </source>
</evidence>
<gene>
    <name evidence="1" type="ORF">HPBE_LOCUS22560</name>
</gene>
<accession>A0A3P8GG74</accession>
<dbReference type="SMART" id="SM00289">
    <property type="entry name" value="WR1"/>
    <property type="match status" value="2"/>
</dbReference>
<dbReference type="Proteomes" id="UP000050761">
    <property type="component" value="Unassembled WGS sequence"/>
</dbReference>
<dbReference type="Pfam" id="PF14625">
    <property type="entry name" value="Lustrin_cystein"/>
    <property type="match status" value="2"/>
</dbReference>
<reference evidence="1 2" key="1">
    <citation type="submission" date="2018-11" db="EMBL/GenBank/DDBJ databases">
        <authorList>
            <consortium name="Pathogen Informatics"/>
        </authorList>
    </citation>
    <scope>NUCLEOTIDE SEQUENCE [LARGE SCALE GENOMIC DNA]</scope>
</reference>
<dbReference type="InterPro" id="IPR006150">
    <property type="entry name" value="Cys_repeat_1"/>
</dbReference>
<reference evidence="3" key="2">
    <citation type="submission" date="2019-09" db="UniProtKB">
        <authorList>
            <consortium name="WormBaseParasite"/>
        </authorList>
    </citation>
    <scope>IDENTIFICATION</scope>
</reference>
<organism evidence="2 3">
    <name type="scientific">Heligmosomoides polygyrus</name>
    <name type="common">Parasitic roundworm</name>
    <dbReference type="NCBI Taxonomy" id="6339"/>
    <lineage>
        <taxon>Eukaryota</taxon>
        <taxon>Metazoa</taxon>
        <taxon>Ecdysozoa</taxon>
        <taxon>Nematoda</taxon>
        <taxon>Chromadorea</taxon>
        <taxon>Rhabditida</taxon>
        <taxon>Rhabditina</taxon>
        <taxon>Rhabditomorpha</taxon>
        <taxon>Strongyloidea</taxon>
        <taxon>Heligmosomidae</taxon>
        <taxon>Heligmosomoides</taxon>
    </lineage>
</organism>
<dbReference type="InterPro" id="IPR028150">
    <property type="entry name" value="Lustrin_cystein"/>
</dbReference>
<dbReference type="OrthoDB" id="5858284at2759"/>
<dbReference type="EMBL" id="UZAH01034116">
    <property type="protein sequence ID" value="VDP33353.1"/>
    <property type="molecule type" value="Genomic_DNA"/>
</dbReference>
<protein>
    <submittedName>
        <fullName evidence="3">CC domain-containing protein</fullName>
    </submittedName>
</protein>
<name>A0A183GIT4_HELPZ</name>
<accession>A0A183GIT4</accession>
<sequence length="184" mass="19282">MAAVRDSCIDPKATVELVGGAQRKCVPNTNSCSSGFSCQPSKRNGWLCCSVVRQAHAQFTCPLLGQQPVFTPQGGNQFCSAAGQSANCPRNSLCLSAGNSANLFICCSAAAAQVNPICPNNGVAQPSPNGYRTCSLTSLNDCDFGKIVVLNIYQFLALVIAVVSKKVCNTTLSLSCSFYLCPVV</sequence>
<dbReference type="AlphaFoldDB" id="A0A183GIT4"/>
<evidence type="ECO:0000313" key="1">
    <source>
        <dbReference type="EMBL" id="VDP33353.1"/>
    </source>
</evidence>